<dbReference type="EMBL" id="JAPFPW010000011">
    <property type="protein sequence ID" value="MCW7754332.1"/>
    <property type="molecule type" value="Genomic_DNA"/>
</dbReference>
<gene>
    <name evidence="1" type="ORF">OOT00_10075</name>
</gene>
<proteinExistence type="predicted"/>
<dbReference type="RefSeq" id="WP_265425252.1">
    <property type="nucleotide sequence ID" value="NZ_JAPFPW010000011.1"/>
</dbReference>
<evidence type="ECO:0000313" key="1">
    <source>
        <dbReference type="EMBL" id="MCW7754332.1"/>
    </source>
</evidence>
<sequence>MVSKKWSTIFTPEKMKNLFPEDRSNSFFDALFGDPEEGAYDISLTFRGEGAEDVLDFAFVLEQRPGKCLVCSLTYGLPDVFMRHPVINVKGLVSDLVAAIGENAQCKSWELGPTREISRSSHEIPLRLTIVSGME</sequence>
<accession>A0ABT3NA42</accession>
<name>A0ABT3NA42_9BACT</name>
<reference evidence="1 2" key="1">
    <citation type="submission" date="2022-11" db="EMBL/GenBank/DDBJ databases">
        <title>Desulfobotulus tamanensis H1 sp. nov. - anaerobic, alkaliphilic, sulphate reducing bacterium isolated from terrestrial mud volcano.</title>
        <authorList>
            <person name="Frolova A."/>
            <person name="Merkel A.Y."/>
            <person name="Slobodkin A.I."/>
        </authorList>
    </citation>
    <scope>NUCLEOTIDE SEQUENCE [LARGE SCALE GENOMIC DNA]</scope>
    <source>
        <strain evidence="1 2">H1</strain>
    </source>
</reference>
<comment type="caution">
    <text evidence="1">The sequence shown here is derived from an EMBL/GenBank/DDBJ whole genome shotgun (WGS) entry which is preliminary data.</text>
</comment>
<dbReference type="Proteomes" id="UP001209681">
    <property type="component" value="Unassembled WGS sequence"/>
</dbReference>
<dbReference type="GO" id="GO:0003677">
    <property type="term" value="F:DNA binding"/>
    <property type="evidence" value="ECO:0007669"/>
    <property type="project" value="UniProtKB-KW"/>
</dbReference>
<keyword evidence="1" id="KW-0371">Homeobox</keyword>
<protein>
    <submittedName>
        <fullName evidence="1">Pancreas/duodenum homeobox protein 1</fullName>
    </submittedName>
</protein>
<keyword evidence="2" id="KW-1185">Reference proteome</keyword>
<evidence type="ECO:0000313" key="2">
    <source>
        <dbReference type="Proteomes" id="UP001209681"/>
    </source>
</evidence>
<organism evidence="1 2">
    <name type="scientific">Desulfobotulus pelophilus</name>
    <dbReference type="NCBI Taxonomy" id="2823377"/>
    <lineage>
        <taxon>Bacteria</taxon>
        <taxon>Pseudomonadati</taxon>
        <taxon>Thermodesulfobacteriota</taxon>
        <taxon>Desulfobacteria</taxon>
        <taxon>Desulfobacterales</taxon>
        <taxon>Desulfobacteraceae</taxon>
        <taxon>Desulfobotulus</taxon>
    </lineage>
</organism>
<keyword evidence="1" id="KW-0238">DNA-binding</keyword>